<protein>
    <submittedName>
        <fullName evidence="1">IS630 family transposase</fullName>
    </submittedName>
</protein>
<feature type="non-terminal residue" evidence="1">
    <location>
        <position position="186"/>
    </location>
</feature>
<dbReference type="Pfam" id="PF13565">
    <property type="entry name" value="HTH_32"/>
    <property type="match status" value="1"/>
</dbReference>
<dbReference type="NCBIfam" id="NF033545">
    <property type="entry name" value="transpos_IS630"/>
    <property type="match status" value="1"/>
</dbReference>
<sequence length="186" mass="20871">MGATGKSKTCVWRWQERFMSEGVDGLLREKTRPPGTPRTPDEKVAEVIRLTQEPPPHEATHWTIRAMGKAVGLAASTVREIWKAHGLSPHRWRQFKLSNDRAFAEKLQDVVGLYVSPPAHAVVLSVDEKSQIQALDRTQPGLPLKKGRGPTMTHDYKRNGTTTLFAALNVLDGSVIGRNMQRHRHQ</sequence>
<proteinExistence type="predicted"/>
<dbReference type="InterPro" id="IPR047655">
    <property type="entry name" value="Transpos_IS630-like"/>
</dbReference>
<evidence type="ECO:0000313" key="2">
    <source>
        <dbReference type="Proteomes" id="UP001348149"/>
    </source>
</evidence>
<comment type="caution">
    <text evidence="1">The sequence shown here is derived from an EMBL/GenBank/DDBJ whole genome shotgun (WGS) entry which is preliminary data.</text>
</comment>
<dbReference type="RefSeq" id="WP_326299593.1">
    <property type="nucleotide sequence ID" value="NZ_JAYLLH010000075.1"/>
</dbReference>
<dbReference type="EMBL" id="JAYLLH010000075">
    <property type="protein sequence ID" value="MEC3863469.1"/>
    <property type="molecule type" value="Genomic_DNA"/>
</dbReference>
<dbReference type="SUPFAM" id="SSF46689">
    <property type="entry name" value="Homeodomain-like"/>
    <property type="match status" value="1"/>
</dbReference>
<feature type="non-terminal residue" evidence="1">
    <location>
        <position position="1"/>
    </location>
</feature>
<accession>A0ABU6HNE1</accession>
<gene>
    <name evidence="1" type="ORF">VK792_19495</name>
</gene>
<keyword evidence="2" id="KW-1185">Reference proteome</keyword>
<evidence type="ECO:0000313" key="1">
    <source>
        <dbReference type="EMBL" id="MEC3863469.1"/>
    </source>
</evidence>
<reference evidence="1 2" key="1">
    <citation type="submission" date="2024-01" db="EMBL/GenBank/DDBJ databases">
        <title>Mesobacterium rodlantinim sp. nov., isolated from shallow sea hydrothermal systems off Kueishantao Island.</title>
        <authorList>
            <person name="Su Z."/>
            <person name="Tang K."/>
        </authorList>
    </citation>
    <scope>NUCLEOTIDE SEQUENCE [LARGE SCALE GENOMIC DNA]</scope>
    <source>
        <strain evidence="1 2">TK19101</strain>
    </source>
</reference>
<dbReference type="InterPro" id="IPR009057">
    <property type="entry name" value="Homeodomain-like_sf"/>
</dbReference>
<dbReference type="Proteomes" id="UP001348149">
    <property type="component" value="Unassembled WGS sequence"/>
</dbReference>
<organism evidence="1 2">
    <name type="scientific">Mesobacterium hydrothermale</name>
    <dbReference type="NCBI Taxonomy" id="3111907"/>
    <lineage>
        <taxon>Bacteria</taxon>
        <taxon>Pseudomonadati</taxon>
        <taxon>Pseudomonadota</taxon>
        <taxon>Alphaproteobacteria</taxon>
        <taxon>Rhodobacterales</taxon>
        <taxon>Roseobacteraceae</taxon>
        <taxon>Mesobacterium</taxon>
    </lineage>
</organism>
<name>A0ABU6HNE1_9RHOB</name>